<sequence length="58" mass="6294">MTKNLNLENLGVLELNANEMKEQNGGLWIELAGLALAVVAFCYSVGKDAAESDRRNAK</sequence>
<keyword evidence="1" id="KW-1133">Transmembrane helix</keyword>
<dbReference type="Proteomes" id="UP000199306">
    <property type="component" value="Unassembled WGS sequence"/>
</dbReference>
<gene>
    <name evidence="2" type="ORF">SAMN04515674_106149</name>
</gene>
<dbReference type="AlphaFoldDB" id="A0A1I5TQ51"/>
<accession>A0A1I5TQ51</accession>
<name>A0A1I5TQ51_9BACT</name>
<organism evidence="2 3">
    <name type="scientific">Pseudarcicella hirudinis</name>
    <dbReference type="NCBI Taxonomy" id="1079859"/>
    <lineage>
        <taxon>Bacteria</taxon>
        <taxon>Pseudomonadati</taxon>
        <taxon>Bacteroidota</taxon>
        <taxon>Cytophagia</taxon>
        <taxon>Cytophagales</taxon>
        <taxon>Flectobacillaceae</taxon>
        <taxon>Pseudarcicella</taxon>
    </lineage>
</organism>
<evidence type="ECO:0000256" key="1">
    <source>
        <dbReference type="SAM" id="Phobius"/>
    </source>
</evidence>
<keyword evidence="1" id="KW-0472">Membrane</keyword>
<dbReference type="STRING" id="1079859.SAMN04515674_106149"/>
<reference evidence="2 3" key="1">
    <citation type="submission" date="2016-10" db="EMBL/GenBank/DDBJ databases">
        <authorList>
            <person name="de Groot N.N."/>
        </authorList>
    </citation>
    <scope>NUCLEOTIDE SEQUENCE [LARGE SCALE GENOMIC DNA]</scope>
    <source>
        <strain evidence="3">E92,LMG 26720,CCM 7988</strain>
    </source>
</reference>
<dbReference type="RefSeq" id="WP_177219382.1">
    <property type="nucleotide sequence ID" value="NZ_FOXH01000006.1"/>
</dbReference>
<proteinExistence type="predicted"/>
<evidence type="ECO:0008006" key="4">
    <source>
        <dbReference type="Google" id="ProtNLM"/>
    </source>
</evidence>
<evidence type="ECO:0000313" key="3">
    <source>
        <dbReference type="Proteomes" id="UP000199306"/>
    </source>
</evidence>
<feature type="transmembrane region" description="Helical" evidence="1">
    <location>
        <begin position="27"/>
        <end position="46"/>
    </location>
</feature>
<keyword evidence="1" id="KW-0812">Transmembrane</keyword>
<protein>
    <recommendedName>
        <fullName evidence="4">Class IIb bacteriocin, lactobin A/cerein 7B family</fullName>
    </recommendedName>
</protein>
<evidence type="ECO:0000313" key="2">
    <source>
        <dbReference type="EMBL" id="SFP85165.1"/>
    </source>
</evidence>
<dbReference type="EMBL" id="FOXH01000006">
    <property type="protein sequence ID" value="SFP85165.1"/>
    <property type="molecule type" value="Genomic_DNA"/>
</dbReference>
<keyword evidence="3" id="KW-1185">Reference proteome</keyword>